<evidence type="ECO:0000256" key="3">
    <source>
        <dbReference type="ARBA" id="ARBA00022692"/>
    </source>
</evidence>
<comment type="caution">
    <text evidence="7">The sequence shown here is derived from an EMBL/GenBank/DDBJ whole genome shotgun (WGS) entry which is preliminary data.</text>
</comment>
<dbReference type="Proteomes" id="UP001062443">
    <property type="component" value="Unassembled WGS sequence"/>
</dbReference>
<dbReference type="RefSeq" id="WP_245642212.1">
    <property type="nucleotide sequence ID" value="NZ_BAQB01000022.1"/>
</dbReference>
<keyword evidence="3 6" id="KW-0812">Transmembrane</keyword>
<sequence>MSELPIEGVTAERRAAPMMTTGPQLFGHPLGLWFLIATEVCVAFSQYGLQSIFVLYLTNALLQPGHIEHVVGFGALAACVKAIYAPIGTKAMAAGITGLFLTLIFAVPLLGGIVADRLLGRTRTIILGVVLLTCGHLLMSFEWSFVFALICLIAGFGAAGGMKAQIGGLYAVDDPRRSEAYQYFQLLFQTAPIVSPLICGALAAYAWHWGFLAAGLGMLVGMVIYLAGLKWLPTEAPLKERKTIRVALTRQERRSAIGLVLILPVLALAALPNQEIFDGYMLWAQEHYQLKLFGWDFPVSSLISLDAVISTLTAIWVLAFWRWYARFWKDPAEITKVAISTIIAGFGPLCLIVGEIFSPGMHAMSPLWGIAFHTFNDIGFGMNYAIGMAMFSRVAPASLNTILVAAFVLHLAVANLIVGKLSTLIDRIPDLTFWWLHTGAAFAGGAVLLVCAIFFKDVFDPTGKDA</sequence>
<feature type="transmembrane region" description="Helical" evidence="6">
    <location>
        <begin position="363"/>
        <end position="386"/>
    </location>
</feature>
<dbReference type="InterPro" id="IPR018456">
    <property type="entry name" value="PTR2_symporter_CS"/>
</dbReference>
<feature type="transmembrane region" description="Helical" evidence="6">
    <location>
        <begin position="145"/>
        <end position="162"/>
    </location>
</feature>
<dbReference type="Pfam" id="PF00854">
    <property type="entry name" value="PTR2"/>
    <property type="match status" value="1"/>
</dbReference>
<feature type="transmembrane region" description="Helical" evidence="6">
    <location>
        <begin position="122"/>
        <end position="139"/>
    </location>
</feature>
<keyword evidence="4 6" id="KW-1133">Transmembrane helix</keyword>
<evidence type="ECO:0000256" key="1">
    <source>
        <dbReference type="ARBA" id="ARBA00004141"/>
    </source>
</evidence>
<feature type="transmembrane region" description="Helical" evidence="6">
    <location>
        <begin position="211"/>
        <end position="232"/>
    </location>
</feature>
<accession>A0ABQ0QKB8</accession>
<evidence type="ECO:0000313" key="7">
    <source>
        <dbReference type="EMBL" id="GBR47857.1"/>
    </source>
</evidence>
<dbReference type="EMBL" id="BAQB01000022">
    <property type="protein sequence ID" value="GBR47857.1"/>
    <property type="molecule type" value="Genomic_DNA"/>
</dbReference>
<comment type="subcellular location">
    <subcellularLocation>
        <location evidence="1">Membrane</location>
        <topology evidence="1">Multi-pass membrane protein</topology>
    </subcellularLocation>
</comment>
<dbReference type="InterPro" id="IPR000109">
    <property type="entry name" value="POT_fam"/>
</dbReference>
<dbReference type="PANTHER" id="PTHR11654">
    <property type="entry name" value="OLIGOPEPTIDE TRANSPORTER-RELATED"/>
    <property type="match status" value="1"/>
</dbReference>
<evidence type="ECO:0000256" key="2">
    <source>
        <dbReference type="ARBA" id="ARBA00005982"/>
    </source>
</evidence>
<feature type="transmembrane region" description="Helical" evidence="6">
    <location>
        <begin position="93"/>
        <end position="115"/>
    </location>
</feature>
<feature type="transmembrane region" description="Helical" evidence="6">
    <location>
        <begin position="337"/>
        <end position="357"/>
    </location>
</feature>
<protein>
    <submittedName>
        <fullName evidence="7">Di-/tripeptide transporter</fullName>
    </submittedName>
</protein>
<feature type="transmembrane region" description="Helical" evidence="6">
    <location>
        <begin position="433"/>
        <end position="455"/>
    </location>
</feature>
<feature type="transmembrane region" description="Helical" evidence="6">
    <location>
        <begin position="398"/>
        <end position="418"/>
    </location>
</feature>
<feature type="transmembrane region" description="Helical" evidence="6">
    <location>
        <begin position="253"/>
        <end position="271"/>
    </location>
</feature>
<proteinExistence type="inferred from homology"/>
<gene>
    <name evidence="7" type="ORF">AA106556_1601</name>
</gene>
<evidence type="ECO:0000256" key="5">
    <source>
        <dbReference type="ARBA" id="ARBA00023136"/>
    </source>
</evidence>
<dbReference type="SUPFAM" id="SSF103473">
    <property type="entry name" value="MFS general substrate transporter"/>
    <property type="match status" value="1"/>
</dbReference>
<evidence type="ECO:0000256" key="6">
    <source>
        <dbReference type="SAM" id="Phobius"/>
    </source>
</evidence>
<organism evidence="7 8">
    <name type="scientific">Neokomagataea tanensis NBRC 106556</name>
    <dbReference type="NCBI Taxonomy" id="1223519"/>
    <lineage>
        <taxon>Bacteria</taxon>
        <taxon>Pseudomonadati</taxon>
        <taxon>Pseudomonadota</taxon>
        <taxon>Alphaproteobacteria</taxon>
        <taxon>Acetobacterales</taxon>
        <taxon>Acetobacteraceae</taxon>
        <taxon>Neokomagataea</taxon>
    </lineage>
</organism>
<dbReference type="InterPro" id="IPR036259">
    <property type="entry name" value="MFS_trans_sf"/>
</dbReference>
<feature type="transmembrane region" description="Helical" evidence="6">
    <location>
        <begin position="302"/>
        <end position="325"/>
    </location>
</feature>
<evidence type="ECO:0000256" key="4">
    <source>
        <dbReference type="ARBA" id="ARBA00022989"/>
    </source>
</evidence>
<keyword evidence="5 6" id="KW-0472">Membrane</keyword>
<feature type="transmembrane region" description="Helical" evidence="6">
    <location>
        <begin position="69"/>
        <end position="87"/>
    </location>
</feature>
<comment type="similarity">
    <text evidence="2">Belongs to the major facilitator superfamily. Proton-dependent oligopeptide transporter (POT/PTR) (TC 2.A.17) family.</text>
</comment>
<feature type="transmembrane region" description="Helical" evidence="6">
    <location>
        <begin position="32"/>
        <end position="57"/>
    </location>
</feature>
<feature type="transmembrane region" description="Helical" evidence="6">
    <location>
        <begin position="183"/>
        <end position="205"/>
    </location>
</feature>
<dbReference type="Gene3D" id="1.20.1250.20">
    <property type="entry name" value="MFS general substrate transporter like domains"/>
    <property type="match status" value="2"/>
</dbReference>
<name>A0ABQ0QKB8_9PROT</name>
<dbReference type="PROSITE" id="PS01022">
    <property type="entry name" value="PTR2_1"/>
    <property type="match status" value="1"/>
</dbReference>
<evidence type="ECO:0000313" key="8">
    <source>
        <dbReference type="Proteomes" id="UP001062443"/>
    </source>
</evidence>
<reference evidence="7" key="1">
    <citation type="submission" date="2013-04" db="EMBL/GenBank/DDBJ databases">
        <title>The genome sequencing project of 58 acetic acid bacteria.</title>
        <authorList>
            <person name="Okamoto-Kainuma A."/>
            <person name="Ishikawa M."/>
            <person name="Umino S."/>
            <person name="Koizumi Y."/>
            <person name="Shiwa Y."/>
            <person name="Yoshikawa H."/>
            <person name="Matsutani M."/>
            <person name="Matsushita K."/>
        </authorList>
    </citation>
    <scope>NUCLEOTIDE SEQUENCE</scope>
    <source>
        <strain evidence="7">NBRC 106556</strain>
    </source>
</reference>
<keyword evidence="8" id="KW-1185">Reference proteome</keyword>